<accession>A0ABV5WD90</accession>
<keyword evidence="3" id="KW-1185">Reference proteome</keyword>
<dbReference type="RefSeq" id="WP_379948859.1">
    <property type="nucleotide sequence ID" value="NZ_JBHMAF010000034.1"/>
</dbReference>
<feature type="transmembrane region" description="Helical" evidence="1">
    <location>
        <begin position="71"/>
        <end position="90"/>
    </location>
</feature>
<sequence>MKKGKWLVWAFITVAVFVIARITFQQLHVFGGGFGSQGMYQFQGGRFASGGHFRGGTELPRMGRYGHMHGFGIIHILIQAGLFIIGWVTWKLAAGNRIRKWIGIALMVWAAILLLPKVLILPIILVAAYLAYKNGRNEDVSSANYVQAEAAGVSSLDSHKLDYLDEWENKIHKEEQ</sequence>
<name>A0ABV5WD90_9BACI</name>
<dbReference type="Proteomes" id="UP001589609">
    <property type="component" value="Unassembled WGS sequence"/>
</dbReference>
<evidence type="ECO:0000313" key="2">
    <source>
        <dbReference type="EMBL" id="MFB9758565.1"/>
    </source>
</evidence>
<keyword evidence="1" id="KW-0812">Transmembrane</keyword>
<evidence type="ECO:0000256" key="1">
    <source>
        <dbReference type="SAM" id="Phobius"/>
    </source>
</evidence>
<keyword evidence="1" id="KW-0472">Membrane</keyword>
<gene>
    <name evidence="2" type="ORF">ACFFMS_08535</name>
</gene>
<feature type="transmembrane region" description="Helical" evidence="1">
    <location>
        <begin position="6"/>
        <end position="24"/>
    </location>
</feature>
<dbReference type="EMBL" id="JBHMAF010000034">
    <property type="protein sequence ID" value="MFB9758565.1"/>
    <property type="molecule type" value="Genomic_DNA"/>
</dbReference>
<evidence type="ECO:0000313" key="3">
    <source>
        <dbReference type="Proteomes" id="UP001589609"/>
    </source>
</evidence>
<keyword evidence="1" id="KW-1133">Transmembrane helix</keyword>
<organism evidence="2 3">
    <name type="scientific">Ectobacillus funiculus</name>
    <dbReference type="NCBI Taxonomy" id="137993"/>
    <lineage>
        <taxon>Bacteria</taxon>
        <taxon>Bacillati</taxon>
        <taxon>Bacillota</taxon>
        <taxon>Bacilli</taxon>
        <taxon>Bacillales</taxon>
        <taxon>Bacillaceae</taxon>
        <taxon>Ectobacillus</taxon>
    </lineage>
</organism>
<comment type="caution">
    <text evidence="2">The sequence shown here is derived from an EMBL/GenBank/DDBJ whole genome shotgun (WGS) entry which is preliminary data.</text>
</comment>
<feature type="transmembrane region" description="Helical" evidence="1">
    <location>
        <begin position="102"/>
        <end position="132"/>
    </location>
</feature>
<reference evidence="2 3" key="1">
    <citation type="submission" date="2024-09" db="EMBL/GenBank/DDBJ databases">
        <authorList>
            <person name="Sun Q."/>
            <person name="Mori K."/>
        </authorList>
    </citation>
    <scope>NUCLEOTIDE SEQUENCE [LARGE SCALE GENOMIC DNA]</scope>
    <source>
        <strain evidence="2 3">JCM 11201</strain>
    </source>
</reference>
<proteinExistence type="predicted"/>
<protein>
    <submittedName>
        <fullName evidence="2">Uncharacterized protein</fullName>
    </submittedName>
</protein>